<evidence type="ECO:0000259" key="9">
    <source>
        <dbReference type="PROSITE" id="PS50011"/>
    </source>
</evidence>
<dbReference type="PROSITE" id="PS00107">
    <property type="entry name" value="PROTEIN_KINASE_ATP"/>
    <property type="match status" value="1"/>
</dbReference>
<dbReference type="GO" id="GO:0000045">
    <property type="term" value="P:autophagosome assembly"/>
    <property type="evidence" value="ECO:0007669"/>
    <property type="project" value="TreeGrafter"/>
</dbReference>
<dbReference type="GO" id="GO:0000407">
    <property type="term" value="C:phagophore assembly site"/>
    <property type="evidence" value="ECO:0007669"/>
    <property type="project" value="TreeGrafter"/>
</dbReference>
<dbReference type="InParanoid" id="A0A0V0QHC0"/>
<dbReference type="Proteomes" id="UP000054937">
    <property type="component" value="Unassembled WGS sequence"/>
</dbReference>
<accession>A0A0V0QHC0</accession>
<feature type="region of interest" description="Disordered" evidence="8">
    <location>
        <begin position="535"/>
        <end position="587"/>
    </location>
</feature>
<evidence type="ECO:0000256" key="4">
    <source>
        <dbReference type="ARBA" id="ARBA00022777"/>
    </source>
</evidence>
<dbReference type="GO" id="GO:0004674">
    <property type="term" value="F:protein serine/threonine kinase activity"/>
    <property type="evidence" value="ECO:0007669"/>
    <property type="project" value="InterPro"/>
</dbReference>
<proteinExistence type="predicted"/>
<name>A0A0V0QHC0_PSEPJ</name>
<dbReference type="EMBL" id="LDAU01000170">
    <property type="protein sequence ID" value="KRX01563.1"/>
    <property type="molecule type" value="Genomic_DNA"/>
</dbReference>
<feature type="compositionally biased region" description="Polar residues" evidence="8">
    <location>
        <begin position="605"/>
        <end position="614"/>
    </location>
</feature>
<dbReference type="InterPro" id="IPR011009">
    <property type="entry name" value="Kinase-like_dom_sf"/>
</dbReference>
<dbReference type="SUPFAM" id="SSF56112">
    <property type="entry name" value="Protein kinase-like (PK-like)"/>
    <property type="match status" value="1"/>
</dbReference>
<dbReference type="InterPro" id="IPR017441">
    <property type="entry name" value="Protein_kinase_ATP_BS"/>
</dbReference>
<dbReference type="Gene3D" id="1.10.510.10">
    <property type="entry name" value="Transferase(Phosphotransferase) domain 1"/>
    <property type="match status" value="1"/>
</dbReference>
<dbReference type="InterPro" id="IPR045269">
    <property type="entry name" value="Atg1-like"/>
</dbReference>
<dbReference type="SMART" id="SM00220">
    <property type="entry name" value="S_TKc"/>
    <property type="match status" value="1"/>
</dbReference>
<keyword evidence="11" id="KW-1185">Reference proteome</keyword>
<keyword evidence="4 10" id="KW-0418">Kinase</keyword>
<dbReference type="OrthoDB" id="436110at2759"/>
<evidence type="ECO:0000256" key="5">
    <source>
        <dbReference type="ARBA" id="ARBA00022840"/>
    </source>
</evidence>
<evidence type="ECO:0000256" key="6">
    <source>
        <dbReference type="PROSITE-ProRule" id="PRU10141"/>
    </source>
</evidence>
<evidence type="ECO:0000313" key="11">
    <source>
        <dbReference type="Proteomes" id="UP000054937"/>
    </source>
</evidence>
<dbReference type="OMA" id="FDYNISE"/>
<keyword evidence="3 6" id="KW-0547">Nucleotide-binding</keyword>
<dbReference type="PROSITE" id="PS50011">
    <property type="entry name" value="PROTEIN_KINASE_DOM"/>
    <property type="match status" value="1"/>
</dbReference>
<comment type="caution">
    <text evidence="10">The sequence shown here is derived from an EMBL/GenBank/DDBJ whole genome shotgun (WGS) entry which is preliminary data.</text>
</comment>
<evidence type="ECO:0000256" key="2">
    <source>
        <dbReference type="ARBA" id="ARBA00022679"/>
    </source>
</evidence>
<dbReference type="GO" id="GO:0005776">
    <property type="term" value="C:autophagosome"/>
    <property type="evidence" value="ECO:0007669"/>
    <property type="project" value="TreeGrafter"/>
</dbReference>
<comment type="subunit">
    <text evidence="1">Monomer.</text>
</comment>
<dbReference type="AlphaFoldDB" id="A0A0V0QHC0"/>
<organism evidence="10 11">
    <name type="scientific">Pseudocohnilembus persalinus</name>
    <name type="common">Ciliate</name>
    <dbReference type="NCBI Taxonomy" id="266149"/>
    <lineage>
        <taxon>Eukaryota</taxon>
        <taxon>Sar</taxon>
        <taxon>Alveolata</taxon>
        <taxon>Ciliophora</taxon>
        <taxon>Intramacronucleata</taxon>
        <taxon>Oligohymenophorea</taxon>
        <taxon>Scuticociliatia</taxon>
        <taxon>Philasterida</taxon>
        <taxon>Pseudocohnilembidae</taxon>
        <taxon>Pseudocohnilembus</taxon>
    </lineage>
</organism>
<feature type="compositionally biased region" description="Low complexity" evidence="8">
    <location>
        <begin position="569"/>
        <end position="587"/>
    </location>
</feature>
<dbReference type="Pfam" id="PF00069">
    <property type="entry name" value="Pkinase"/>
    <property type="match status" value="1"/>
</dbReference>
<keyword evidence="2" id="KW-0808">Transferase</keyword>
<feature type="region of interest" description="Disordered" evidence="8">
    <location>
        <begin position="465"/>
        <end position="485"/>
    </location>
</feature>
<feature type="region of interest" description="Disordered" evidence="8">
    <location>
        <begin position="376"/>
        <end position="421"/>
    </location>
</feature>
<evidence type="ECO:0000313" key="10">
    <source>
        <dbReference type="EMBL" id="KRX01563.1"/>
    </source>
</evidence>
<evidence type="ECO:0000256" key="8">
    <source>
        <dbReference type="SAM" id="MobiDB-lite"/>
    </source>
</evidence>
<dbReference type="PROSITE" id="PS00108">
    <property type="entry name" value="PROTEIN_KINASE_ST"/>
    <property type="match status" value="1"/>
</dbReference>
<feature type="region of interest" description="Disordered" evidence="8">
    <location>
        <begin position="314"/>
        <end position="351"/>
    </location>
</feature>
<dbReference type="InterPro" id="IPR000719">
    <property type="entry name" value="Prot_kinase_dom"/>
</dbReference>
<evidence type="ECO:0000256" key="7">
    <source>
        <dbReference type="SAM" id="Coils"/>
    </source>
</evidence>
<evidence type="ECO:0000256" key="1">
    <source>
        <dbReference type="ARBA" id="ARBA00011245"/>
    </source>
</evidence>
<sequence>MSKIIENYLLQEVVGQGQYGKVYKSINTKTNEVFAVKVIKMEKFKTVPKLQEFTINEIETLTKINNVNIIQFVEMLRTTNNIYLVYGFCNGGTLEDEIKKNRFLKEDRSLKLLQEIIHGFKTLFKLNILHRDLKPSNIMFHNNDLKIGDFGFCKTLTGPSDLAQTMVGSPIYMAPEILKGESYNIKADIWSIGVCFFEMLFGYCPYEDRTIARLIMQINHKPLIIPTDKQRISQTSIDLLKAMLITDPEKRIDWPTLLTHPLFKDYKPTIEIPLKQNNEKQNNQNIQNNQQMLQNQDQLQKQRQQQQIQNNANNNQNEYRNYSPVGKQNNFKQGGSMNSPEKYGNNTKNHNKIEVGNLTPKSNNLIPLEGIDNQELSTNFNQNNNNKNQNYQQTYQRSKSPINSPYRKYSQNASQGNKNSNQINFAINKGQQFQYSQSSNNSPYMAPPNKFQNLLEENQKAKFNNGENQFSSSKQNNFVKNDNINNNYQNQYKQDQNEFKQQPLQNQYQQSYLKSLTSNLDQKYPTQQQLNYQQNYQQDEDKNQNRSSSPQKNNHYSYKNISAQKRESFNSSSNNNNNNCINLSSNNKNKSKDILQIIPPRRTEQGSYSSNNRDSSPIIQIQEQSAAIQRPRKDYSPLPNQQMNSYQNNQQPNQAVISGNYNEKFQKSSNSGFSKINGEIINNNNNNGQQSPLLQYKNQQNIQGNSPGKEVKQDQIITNQNSAVNKNQEVINKLKQLNEKRQKIIQNLHFIKWFFIEKFDNNNSSNQNQNQLQNEAQNENEIIQWSILSNSTAADEDNNDYNEVFIFLVIKYSTISIYNILKQCEQIISNDREQKEAKLYKLVLDKEYDLFFSLYKQYKQELRTYLEQNGGEIDKSKFQLDEIEKELNTDLKINQQLFISYVDRCVRKQLIKDQNLNYNQFNILLESLLYEQEEQFQIQKYYSNQILNQNTNNGMTQNLEQNLGHQQQKQILYFKLDLINNKRFDVI</sequence>
<feature type="compositionally biased region" description="Polar residues" evidence="8">
    <location>
        <begin position="465"/>
        <end position="475"/>
    </location>
</feature>
<feature type="compositionally biased region" description="Low complexity" evidence="8">
    <location>
        <begin position="476"/>
        <end position="485"/>
    </location>
</feature>
<feature type="coiled-coil region" evidence="7">
    <location>
        <begin position="720"/>
        <end position="782"/>
    </location>
</feature>
<keyword evidence="5 6" id="KW-0067">ATP-binding</keyword>
<dbReference type="FunFam" id="1.10.510.10:FF:000571">
    <property type="entry name" value="Maternal embryonic leucine zipper kinase"/>
    <property type="match status" value="1"/>
</dbReference>
<dbReference type="GO" id="GO:0005524">
    <property type="term" value="F:ATP binding"/>
    <property type="evidence" value="ECO:0007669"/>
    <property type="project" value="UniProtKB-UniRule"/>
</dbReference>
<feature type="compositionally biased region" description="Polar residues" evidence="8">
    <location>
        <begin position="546"/>
        <end position="563"/>
    </location>
</feature>
<feature type="compositionally biased region" description="Polar residues" evidence="8">
    <location>
        <begin position="394"/>
        <end position="421"/>
    </location>
</feature>
<dbReference type="PANTHER" id="PTHR24348:SF22">
    <property type="entry name" value="NON-SPECIFIC SERINE_THREONINE PROTEIN KINASE"/>
    <property type="match status" value="1"/>
</dbReference>
<evidence type="ECO:0000256" key="3">
    <source>
        <dbReference type="ARBA" id="ARBA00022741"/>
    </source>
</evidence>
<dbReference type="GO" id="GO:0010506">
    <property type="term" value="P:regulation of autophagy"/>
    <property type="evidence" value="ECO:0007669"/>
    <property type="project" value="InterPro"/>
</dbReference>
<dbReference type="PANTHER" id="PTHR24348">
    <property type="entry name" value="SERINE/THREONINE-PROTEIN KINASE UNC-51-RELATED"/>
    <property type="match status" value="1"/>
</dbReference>
<dbReference type="InterPro" id="IPR008271">
    <property type="entry name" value="Ser/Thr_kinase_AS"/>
</dbReference>
<keyword evidence="7" id="KW-0175">Coiled coil</keyword>
<gene>
    <name evidence="10" type="ORF">PPERSA_01466</name>
</gene>
<reference evidence="10 11" key="1">
    <citation type="journal article" date="2015" name="Sci. Rep.">
        <title>Genome of the facultative scuticociliatosis pathogen Pseudocohnilembus persalinus provides insight into its virulence through horizontal gene transfer.</title>
        <authorList>
            <person name="Xiong J."/>
            <person name="Wang G."/>
            <person name="Cheng J."/>
            <person name="Tian M."/>
            <person name="Pan X."/>
            <person name="Warren A."/>
            <person name="Jiang C."/>
            <person name="Yuan D."/>
            <person name="Miao W."/>
        </authorList>
    </citation>
    <scope>NUCLEOTIDE SEQUENCE [LARGE SCALE GENOMIC DNA]</scope>
    <source>
        <strain evidence="10">36N120E</strain>
    </source>
</reference>
<dbReference type="GO" id="GO:0005829">
    <property type="term" value="C:cytosol"/>
    <property type="evidence" value="ECO:0007669"/>
    <property type="project" value="TreeGrafter"/>
</dbReference>
<feature type="compositionally biased region" description="Low complexity" evidence="8">
    <location>
        <begin position="376"/>
        <end position="393"/>
    </location>
</feature>
<feature type="compositionally biased region" description="Polar residues" evidence="8">
    <location>
        <begin position="326"/>
        <end position="348"/>
    </location>
</feature>
<feature type="binding site" evidence="6">
    <location>
        <position position="37"/>
    </location>
    <ligand>
        <name>ATP</name>
        <dbReference type="ChEBI" id="CHEBI:30616"/>
    </ligand>
</feature>
<feature type="region of interest" description="Disordered" evidence="8">
    <location>
        <begin position="599"/>
        <end position="619"/>
    </location>
</feature>
<feature type="domain" description="Protein kinase" evidence="9">
    <location>
        <begin position="8"/>
        <end position="263"/>
    </location>
</feature>
<dbReference type="GO" id="GO:0016020">
    <property type="term" value="C:membrane"/>
    <property type="evidence" value="ECO:0007669"/>
    <property type="project" value="TreeGrafter"/>
</dbReference>
<protein>
    <submittedName>
        <fullName evidence="10">Protein kinase-like domain</fullName>
    </submittedName>
</protein>